<dbReference type="EMBL" id="JBHTCK010000003">
    <property type="protein sequence ID" value="MFC7351879.1"/>
    <property type="molecule type" value="Genomic_DNA"/>
</dbReference>
<gene>
    <name evidence="2" type="ORF">ACFQW9_14645</name>
</gene>
<feature type="compositionally biased region" description="Polar residues" evidence="1">
    <location>
        <begin position="12"/>
        <end position="21"/>
    </location>
</feature>
<dbReference type="SUPFAM" id="SSF51055">
    <property type="entry name" value="Carbohydrate binding domain"/>
    <property type="match status" value="1"/>
</dbReference>
<comment type="caution">
    <text evidence="2">The sequence shown here is derived from an EMBL/GenBank/DDBJ whole genome shotgun (WGS) entry which is preliminary data.</text>
</comment>
<dbReference type="InterPro" id="IPR036573">
    <property type="entry name" value="CBM_sf_5/12"/>
</dbReference>
<proteinExistence type="predicted"/>
<accession>A0ABW2MC14</accession>
<dbReference type="RefSeq" id="WP_381039453.1">
    <property type="nucleotide sequence ID" value="NZ_JBHTCK010000003.1"/>
</dbReference>
<feature type="region of interest" description="Disordered" evidence="1">
    <location>
        <begin position="1"/>
        <end position="33"/>
    </location>
</feature>
<evidence type="ECO:0000313" key="3">
    <source>
        <dbReference type="Proteomes" id="UP001596509"/>
    </source>
</evidence>
<name>A0ABW2MC14_9ACTN</name>
<organism evidence="2 3">
    <name type="scientific">Streptomyces caviscabies</name>
    <dbReference type="NCBI Taxonomy" id="90079"/>
    <lineage>
        <taxon>Bacteria</taxon>
        <taxon>Bacillati</taxon>
        <taxon>Actinomycetota</taxon>
        <taxon>Actinomycetes</taxon>
        <taxon>Kitasatosporales</taxon>
        <taxon>Streptomycetaceae</taxon>
        <taxon>Streptomyces</taxon>
    </lineage>
</organism>
<evidence type="ECO:0000313" key="2">
    <source>
        <dbReference type="EMBL" id="MFC7351879.1"/>
    </source>
</evidence>
<dbReference type="Gene3D" id="2.10.10.20">
    <property type="entry name" value="Carbohydrate-binding module superfamily 5/12"/>
    <property type="match status" value="1"/>
</dbReference>
<dbReference type="Proteomes" id="UP001596509">
    <property type="component" value="Unassembled WGS sequence"/>
</dbReference>
<dbReference type="CDD" id="cd12215">
    <property type="entry name" value="ChiC_BD"/>
    <property type="match status" value="1"/>
</dbReference>
<evidence type="ECO:0000256" key="1">
    <source>
        <dbReference type="SAM" id="MobiDB-lite"/>
    </source>
</evidence>
<sequence length="33" mass="3758">MSHEGHTWEATWWTQGQQPSACESGVWKDLGAR</sequence>
<protein>
    <submittedName>
        <fullName evidence="2">Uncharacterized protein</fullName>
    </submittedName>
</protein>
<reference evidence="3" key="1">
    <citation type="journal article" date="2019" name="Int. J. Syst. Evol. Microbiol.">
        <title>The Global Catalogue of Microorganisms (GCM) 10K type strain sequencing project: providing services to taxonomists for standard genome sequencing and annotation.</title>
        <authorList>
            <consortium name="The Broad Institute Genomics Platform"/>
            <consortium name="The Broad Institute Genome Sequencing Center for Infectious Disease"/>
            <person name="Wu L."/>
            <person name="Ma J."/>
        </authorList>
    </citation>
    <scope>NUCLEOTIDE SEQUENCE [LARGE SCALE GENOMIC DNA]</scope>
    <source>
        <strain evidence="3">ICMP 19430</strain>
    </source>
</reference>
<keyword evidence="3" id="KW-1185">Reference proteome</keyword>